<evidence type="ECO:0000313" key="2">
    <source>
        <dbReference type="EMBL" id="CDL00278.1"/>
    </source>
</evidence>
<feature type="transmembrane region" description="Helical" evidence="1">
    <location>
        <begin position="44"/>
        <end position="65"/>
    </location>
</feature>
<evidence type="ECO:0000256" key="1">
    <source>
        <dbReference type="SAM" id="Phobius"/>
    </source>
</evidence>
<keyword evidence="1" id="KW-0472">Membrane</keyword>
<keyword evidence="1" id="KW-0812">Transmembrane</keyword>
<dbReference type="HOGENOM" id="CLU_194682_0_0_5"/>
<dbReference type="InterPro" id="IPR055644">
    <property type="entry name" value="DUF7220"/>
</dbReference>
<name>V6F733_MAGGM</name>
<dbReference type="STRING" id="1430440.MGMSRv2__3063"/>
<dbReference type="eggNOG" id="ENOG50331ZH">
    <property type="taxonomic scope" value="Bacteria"/>
</dbReference>
<feature type="transmembrane region" description="Helical" evidence="1">
    <location>
        <begin position="12"/>
        <end position="38"/>
    </location>
</feature>
<protein>
    <submittedName>
        <fullName evidence="2">Uncharacterized protein</fullName>
    </submittedName>
</protein>
<keyword evidence="3" id="KW-1185">Reference proteome</keyword>
<evidence type="ECO:0000313" key="3">
    <source>
        <dbReference type="Proteomes" id="UP000018922"/>
    </source>
</evidence>
<organism evidence="2 3">
    <name type="scientific">Magnetospirillum gryphiswaldense (strain DSM 6361 / JCM 21280 / NBRC 15271 / MSR-1)</name>
    <dbReference type="NCBI Taxonomy" id="431944"/>
    <lineage>
        <taxon>Bacteria</taxon>
        <taxon>Pseudomonadati</taxon>
        <taxon>Pseudomonadota</taxon>
        <taxon>Alphaproteobacteria</taxon>
        <taxon>Rhodospirillales</taxon>
        <taxon>Rhodospirillaceae</taxon>
        <taxon>Magnetospirillum</taxon>
    </lineage>
</organism>
<accession>V6F733</accession>
<dbReference type="Pfam" id="PF23858">
    <property type="entry name" value="DUF7220"/>
    <property type="match status" value="1"/>
</dbReference>
<dbReference type="KEGG" id="mgy:MGMSRv2__3063"/>
<reference evidence="2 3" key="1">
    <citation type="journal article" date="2014" name="Genome Announc.">
        <title>Complete genome sequence of Magnetospirillum gryphiswaldense MSR-1.</title>
        <authorList>
            <person name="Wang X."/>
            <person name="Wang Q."/>
            <person name="Zhang W."/>
            <person name="Wang Y."/>
            <person name="Li L."/>
            <person name="Wen T."/>
            <person name="Zhang T."/>
            <person name="Zhang Y."/>
            <person name="Xu J."/>
            <person name="Hu J."/>
            <person name="Li S."/>
            <person name="Liu L."/>
            <person name="Liu J."/>
            <person name="Jiang W."/>
            <person name="Tian J."/>
            <person name="Li Y."/>
            <person name="Schuler D."/>
            <person name="Wang L."/>
            <person name="Li J."/>
        </authorList>
    </citation>
    <scope>NUCLEOTIDE SEQUENCE [LARGE SCALE GENOMIC DNA]</scope>
    <source>
        <strain evidence="3">DSM 6361 / JCM 21280 / NBRC 15271 / MSR-1</strain>
    </source>
</reference>
<dbReference type="EMBL" id="HG794546">
    <property type="protein sequence ID" value="CDL00278.1"/>
    <property type="molecule type" value="Genomic_DNA"/>
</dbReference>
<dbReference type="Proteomes" id="UP000018922">
    <property type="component" value="Chromosome I"/>
</dbReference>
<sequence length="69" mass="7662">MRQSRRMSLTEAIANVVIGYILAVATQVAVFPLFGIRIAISDDLAIGGIFALVSLLRGFVLRRVFERLR</sequence>
<keyword evidence="1" id="KW-1133">Transmembrane helix</keyword>
<gene>
    <name evidence="2" type="ordered locus">MGMSRv2__3063</name>
</gene>
<proteinExistence type="predicted"/>
<dbReference type="AlphaFoldDB" id="V6F733"/>